<dbReference type="eggNOG" id="KOG4500">
    <property type="taxonomic scope" value="Eukaryota"/>
</dbReference>
<evidence type="ECO:0008006" key="3">
    <source>
        <dbReference type="Google" id="ProtNLM"/>
    </source>
</evidence>
<dbReference type="GO" id="GO:0005085">
    <property type="term" value="F:guanyl-nucleotide exchange factor activity"/>
    <property type="evidence" value="ECO:0007669"/>
    <property type="project" value="InterPro"/>
</dbReference>
<dbReference type="AlphaFoldDB" id="A0A0L0D211"/>
<dbReference type="PANTHER" id="PTHR10957">
    <property type="entry name" value="RAP1 GTPASE-GDP DISSOCIATION STIMULATOR 1"/>
    <property type="match status" value="1"/>
</dbReference>
<accession>A0A0L0D211</accession>
<protein>
    <recommendedName>
        <fullName evidence="3">Protein HGH1 homolog</fullName>
    </recommendedName>
</protein>
<dbReference type="SUPFAM" id="SSF48371">
    <property type="entry name" value="ARM repeat"/>
    <property type="match status" value="1"/>
</dbReference>
<dbReference type="EMBL" id="GL349442">
    <property type="protein sequence ID" value="KNC46241.1"/>
    <property type="molecule type" value="Genomic_DNA"/>
</dbReference>
<dbReference type="InterPro" id="IPR016024">
    <property type="entry name" value="ARM-type_fold"/>
</dbReference>
<dbReference type="STRING" id="461836.A0A0L0D211"/>
<evidence type="ECO:0000313" key="1">
    <source>
        <dbReference type="EMBL" id="KNC46241.1"/>
    </source>
</evidence>
<dbReference type="InterPro" id="IPR011989">
    <property type="entry name" value="ARM-like"/>
</dbReference>
<name>A0A0L0D211_THETB</name>
<dbReference type="GeneID" id="25562350"/>
<dbReference type="OrthoDB" id="26149at2759"/>
<dbReference type="RefSeq" id="XP_013760537.1">
    <property type="nucleotide sequence ID" value="XM_013905083.1"/>
</dbReference>
<dbReference type="InterPro" id="IPR040144">
    <property type="entry name" value="RAP1GDS1"/>
</dbReference>
<reference evidence="1 2" key="1">
    <citation type="submission" date="2010-05" db="EMBL/GenBank/DDBJ databases">
        <title>The Genome Sequence of Thecamonas trahens ATCC 50062.</title>
        <authorList>
            <consortium name="The Broad Institute Genome Sequencing Platform"/>
            <person name="Russ C."/>
            <person name="Cuomo C."/>
            <person name="Shea T."/>
            <person name="Young S.K."/>
            <person name="Zeng Q."/>
            <person name="Koehrsen M."/>
            <person name="Haas B."/>
            <person name="Borodovsky M."/>
            <person name="Guigo R."/>
            <person name="Alvarado L."/>
            <person name="Berlin A."/>
            <person name="Bochicchio J."/>
            <person name="Borenstein D."/>
            <person name="Chapman S."/>
            <person name="Chen Z."/>
            <person name="Freedman E."/>
            <person name="Gellesch M."/>
            <person name="Goldberg J."/>
            <person name="Griggs A."/>
            <person name="Gujja S."/>
            <person name="Heilman E."/>
            <person name="Heiman D."/>
            <person name="Hepburn T."/>
            <person name="Howarth C."/>
            <person name="Jen D."/>
            <person name="Larson L."/>
            <person name="Mehta T."/>
            <person name="Park D."/>
            <person name="Pearson M."/>
            <person name="Roberts A."/>
            <person name="Saif S."/>
            <person name="Shenoy N."/>
            <person name="Sisk P."/>
            <person name="Stolte C."/>
            <person name="Sykes S."/>
            <person name="Thomson T."/>
            <person name="Walk T."/>
            <person name="White J."/>
            <person name="Yandava C."/>
            <person name="Burger G."/>
            <person name="Gray M.W."/>
            <person name="Holland P.W.H."/>
            <person name="King N."/>
            <person name="Lang F.B.F."/>
            <person name="Roger A.J."/>
            <person name="Ruiz-Trillo I."/>
            <person name="Lander E."/>
            <person name="Nusbaum C."/>
        </authorList>
    </citation>
    <scope>NUCLEOTIDE SEQUENCE [LARGE SCALE GENOMIC DNA]</scope>
    <source>
        <strain evidence="1 2">ATCC 50062</strain>
    </source>
</reference>
<dbReference type="Gene3D" id="1.25.10.10">
    <property type="entry name" value="Leucine-rich Repeat Variant"/>
    <property type="match status" value="1"/>
</dbReference>
<organism evidence="1 2">
    <name type="scientific">Thecamonas trahens ATCC 50062</name>
    <dbReference type="NCBI Taxonomy" id="461836"/>
    <lineage>
        <taxon>Eukaryota</taxon>
        <taxon>Apusozoa</taxon>
        <taxon>Apusomonadida</taxon>
        <taxon>Apusomonadidae</taxon>
        <taxon>Thecamonas</taxon>
    </lineage>
</organism>
<evidence type="ECO:0000313" key="2">
    <source>
        <dbReference type="Proteomes" id="UP000054408"/>
    </source>
</evidence>
<proteinExistence type="predicted"/>
<keyword evidence="2" id="KW-1185">Reference proteome</keyword>
<dbReference type="Proteomes" id="UP000054408">
    <property type="component" value="Unassembled WGS sequence"/>
</dbReference>
<gene>
    <name evidence="1" type="ORF">AMSG_02693</name>
</gene>
<sequence>MSLRAFQSTWFDATWKTIFGEYHVVDVLCALLAGSEADASLVLESLATVTDQAEVAVAVAAAELPAPRAGEKLLDVVMKAASCVDEDEEDEAAAATLILSHLALVNELANELVDRGAVARFCALASVAPSAGGAAMATRKPLMLLMGNLARSEEQCVALMKAGFCEAAVFNLRLVADDDDELPLQHAILGSLRNLAIARPVRAVLRTSGVLDELLPILASPHQPMQFNAAAIARHLVKRPAAAELETPEGAEDASGAAEAALYLATVPGFVARLAELAAVEAVNVKMESARALAALAATPESSMATGAALPSLAPFTVLLESEHAVLHTEAVAALGSLAAVSPPPEAFSSSDARDGCVAALDALGESALDAVAVAASIRGTA</sequence>